<reference evidence="9" key="1">
    <citation type="submission" date="2017-09" db="EMBL/GenBank/DDBJ databases">
        <title>FDA dAtabase for Regulatory Grade micrObial Sequences (FDA-ARGOS): Supporting development and validation of Infectious Disease Dx tests.</title>
        <authorList>
            <person name="Goldberg B."/>
            <person name="Campos J."/>
            <person name="Tallon L."/>
            <person name="Sadzewicz L."/>
            <person name="Ott S."/>
            <person name="Zhao X."/>
            <person name="Nagaraj S."/>
            <person name="Vavikolanu K."/>
            <person name="Aluvathingal J."/>
            <person name="Nadendla S."/>
            <person name="Geyer C."/>
            <person name="Sichtig H."/>
        </authorList>
    </citation>
    <scope>NUCLEOTIDE SEQUENCE [LARGE SCALE GENOMIC DNA]</scope>
    <source>
        <strain evidence="9">FDAARGOS_370</strain>
    </source>
</reference>
<evidence type="ECO:0000313" key="8">
    <source>
        <dbReference type="EMBL" id="PEH72606.1"/>
    </source>
</evidence>
<evidence type="ECO:0000256" key="2">
    <source>
        <dbReference type="ARBA" id="ARBA00022908"/>
    </source>
</evidence>
<dbReference type="InterPro" id="IPR050808">
    <property type="entry name" value="Phage_Integrase"/>
</dbReference>
<keyword evidence="4" id="KW-0233">DNA recombination</keyword>
<evidence type="ECO:0000256" key="4">
    <source>
        <dbReference type="ARBA" id="ARBA00023172"/>
    </source>
</evidence>
<feature type="domain" description="Tyr recombinase" evidence="6">
    <location>
        <begin position="173"/>
        <end position="365"/>
    </location>
</feature>
<evidence type="ECO:0000313" key="9">
    <source>
        <dbReference type="Proteomes" id="UP000219788"/>
    </source>
</evidence>
<dbReference type="PROSITE" id="PS51898">
    <property type="entry name" value="TYR_RECOMBINASE"/>
    <property type="match status" value="1"/>
</dbReference>
<sequence length="378" mass="43188">MAKNSRGNDARQNLPDNLDNRHGFFVWRHPLTGSELPLGYITRREAIRQAREANHYLAAITPSPLPNPHEIPTVSQWITEYLQRLEQRGVAANTLRARRSQSKTVHAMIGPRYLTQISTRDIAILLHPYILDGRLTAASLMRSFLNALFREAVAAGFIDHNPVAQTRTPPIRVKRRRLSEETLLAVYRLALQGEAKKPWLARGIELALLTGQRREDLCTLRWQDVRENKLWLIQGKTGARLAITTRLHLQLGPYALRLSEVLDRCRAQGPSDYLLNSRRPRLHRAPGGPLVPDTLSKGFSRLLDQSGLVHAPHPPSFHEIRSLASRMYQAQYGTEFCQHLLGHKSRLMTEKYLDLRESMWNVIDIPDEEDNKSEENEG</sequence>
<gene>
    <name evidence="8" type="ORF">CRM76_12040</name>
</gene>
<protein>
    <submittedName>
        <fullName evidence="8">Integrase</fullName>
    </submittedName>
</protein>
<dbReference type="Gene3D" id="1.10.443.10">
    <property type="entry name" value="Intergrase catalytic core"/>
    <property type="match status" value="1"/>
</dbReference>
<dbReference type="GO" id="GO:0003677">
    <property type="term" value="F:DNA binding"/>
    <property type="evidence" value="ECO:0007669"/>
    <property type="project" value="UniProtKB-UniRule"/>
</dbReference>
<dbReference type="InterPro" id="IPR053876">
    <property type="entry name" value="Phage_int_M"/>
</dbReference>
<dbReference type="GO" id="GO:0006310">
    <property type="term" value="P:DNA recombination"/>
    <property type="evidence" value="ECO:0007669"/>
    <property type="project" value="UniProtKB-KW"/>
</dbReference>
<dbReference type="InterPro" id="IPR002104">
    <property type="entry name" value="Integrase_catalytic"/>
</dbReference>
<dbReference type="InterPro" id="IPR010998">
    <property type="entry name" value="Integrase_recombinase_N"/>
</dbReference>
<dbReference type="Gene3D" id="1.10.150.130">
    <property type="match status" value="1"/>
</dbReference>
<dbReference type="InterPro" id="IPR011010">
    <property type="entry name" value="DNA_brk_join_enz"/>
</dbReference>
<name>A0A2A7U2H0_EDWTA</name>
<dbReference type="GO" id="GO:0015074">
    <property type="term" value="P:DNA integration"/>
    <property type="evidence" value="ECO:0007669"/>
    <property type="project" value="UniProtKB-KW"/>
</dbReference>
<dbReference type="PANTHER" id="PTHR30629">
    <property type="entry name" value="PROPHAGE INTEGRASE"/>
    <property type="match status" value="1"/>
</dbReference>
<comment type="caution">
    <text evidence="8">The sequence shown here is derived from an EMBL/GenBank/DDBJ whole genome shotgun (WGS) entry which is preliminary data.</text>
</comment>
<dbReference type="SUPFAM" id="SSF54171">
    <property type="entry name" value="DNA-binding domain"/>
    <property type="match status" value="1"/>
</dbReference>
<dbReference type="InterPro" id="IPR016177">
    <property type="entry name" value="DNA-bd_dom_sf"/>
</dbReference>
<dbReference type="Pfam" id="PF22022">
    <property type="entry name" value="Phage_int_M"/>
    <property type="match status" value="1"/>
</dbReference>
<comment type="similarity">
    <text evidence="1">Belongs to the 'phage' integrase family.</text>
</comment>
<dbReference type="STRING" id="636.AAW15_07615"/>
<dbReference type="AlphaFoldDB" id="A0A2A7U2H0"/>
<evidence type="ECO:0000256" key="3">
    <source>
        <dbReference type="ARBA" id="ARBA00023125"/>
    </source>
</evidence>
<proteinExistence type="inferred from homology"/>
<evidence type="ECO:0000259" key="7">
    <source>
        <dbReference type="PROSITE" id="PS51900"/>
    </source>
</evidence>
<dbReference type="OrthoDB" id="8781634at2"/>
<dbReference type="PROSITE" id="PS51900">
    <property type="entry name" value="CB"/>
    <property type="match status" value="1"/>
</dbReference>
<dbReference type="InterPro" id="IPR013762">
    <property type="entry name" value="Integrase-like_cat_sf"/>
</dbReference>
<evidence type="ECO:0000256" key="5">
    <source>
        <dbReference type="PROSITE-ProRule" id="PRU01248"/>
    </source>
</evidence>
<dbReference type="SUPFAM" id="SSF56349">
    <property type="entry name" value="DNA breaking-rejoining enzymes"/>
    <property type="match status" value="1"/>
</dbReference>
<keyword evidence="3 5" id="KW-0238">DNA-binding</keyword>
<evidence type="ECO:0000259" key="6">
    <source>
        <dbReference type="PROSITE" id="PS51898"/>
    </source>
</evidence>
<feature type="domain" description="Core-binding (CB)" evidence="7">
    <location>
        <begin position="72"/>
        <end position="153"/>
    </location>
</feature>
<organism evidence="8 9">
    <name type="scientific">Edwardsiella tarda</name>
    <dbReference type="NCBI Taxonomy" id="636"/>
    <lineage>
        <taxon>Bacteria</taxon>
        <taxon>Pseudomonadati</taxon>
        <taxon>Pseudomonadota</taxon>
        <taxon>Gammaproteobacteria</taxon>
        <taxon>Enterobacterales</taxon>
        <taxon>Hafniaceae</taxon>
        <taxon>Edwardsiella</taxon>
    </lineage>
</organism>
<dbReference type="PANTHER" id="PTHR30629:SF2">
    <property type="entry name" value="PROPHAGE INTEGRASE INTS-RELATED"/>
    <property type="match status" value="1"/>
</dbReference>
<dbReference type="Gene3D" id="3.30.160.60">
    <property type="entry name" value="Classic Zinc Finger"/>
    <property type="match status" value="1"/>
</dbReference>
<evidence type="ECO:0000256" key="1">
    <source>
        <dbReference type="ARBA" id="ARBA00008857"/>
    </source>
</evidence>
<dbReference type="RefSeq" id="WP_098143157.1">
    <property type="nucleotide sequence ID" value="NZ_PDDV01000013.1"/>
</dbReference>
<dbReference type="Pfam" id="PF00589">
    <property type="entry name" value="Phage_integrase"/>
    <property type="match status" value="1"/>
</dbReference>
<dbReference type="Proteomes" id="UP000219788">
    <property type="component" value="Unassembled WGS sequence"/>
</dbReference>
<dbReference type="EMBL" id="PDDV01000013">
    <property type="protein sequence ID" value="PEH72606.1"/>
    <property type="molecule type" value="Genomic_DNA"/>
</dbReference>
<dbReference type="InterPro" id="IPR044068">
    <property type="entry name" value="CB"/>
</dbReference>
<keyword evidence="2" id="KW-0229">DNA integration</keyword>
<accession>A0A2A7U2H0</accession>